<proteinExistence type="predicted"/>
<dbReference type="GO" id="GO:1990281">
    <property type="term" value="C:efflux pump complex"/>
    <property type="evidence" value="ECO:0007669"/>
    <property type="project" value="TreeGrafter"/>
</dbReference>
<sequence length="350" mass="36297">MKRILVLVLPLVLAACGKPAAPAPAVERPASTIVVGTEAADSGNVYSGEVHARYEAVLGFRIGGKIVERLVDTGGLVKKGQVLARLDAADTGLQENAATAQYRLAEEELKRYRELRDKGFVSQSALDAKETALEAAAAQAGLARNQAAYTSLLSDRDGVVSATFAEVGQVVSAGQPVVRVAQQGEREVTFGIPESRFGSVKVGMPADIELAATSSNSMPTALKGHVREISPAADPASRTYPVRVSFDAGNAKVPLGMTARVKLRISGNDASKGGGYLVPLTAIFQQGEQAAVWIVAADHSVSLHPVGVSAYLDDGALVSSGVAPGERIVSAGVHKLSAGEKIQIIDGGRP</sequence>
<dbReference type="PROSITE" id="PS51257">
    <property type="entry name" value="PROKAR_LIPOPROTEIN"/>
    <property type="match status" value="1"/>
</dbReference>
<feature type="domain" description="CusB-like beta-barrel" evidence="1">
    <location>
        <begin position="189"/>
        <end position="264"/>
    </location>
</feature>
<dbReference type="Gene3D" id="2.40.420.20">
    <property type="match status" value="1"/>
</dbReference>
<evidence type="ECO:0000313" key="3">
    <source>
        <dbReference type="EMBL" id="OIR08781.1"/>
    </source>
</evidence>
<evidence type="ECO:0000259" key="1">
    <source>
        <dbReference type="Pfam" id="PF25954"/>
    </source>
</evidence>
<dbReference type="Gene3D" id="2.40.30.170">
    <property type="match status" value="1"/>
</dbReference>
<gene>
    <name evidence="3" type="primary">mdtA_14</name>
    <name evidence="3" type="ORF">GALL_91650</name>
</gene>
<dbReference type="InterPro" id="IPR006143">
    <property type="entry name" value="RND_pump_MFP"/>
</dbReference>
<reference evidence="3" key="1">
    <citation type="submission" date="2016-10" db="EMBL/GenBank/DDBJ databases">
        <title>Sequence of Gallionella enrichment culture.</title>
        <authorList>
            <person name="Poehlein A."/>
            <person name="Muehling M."/>
            <person name="Daniel R."/>
        </authorList>
    </citation>
    <scope>NUCLEOTIDE SEQUENCE</scope>
</reference>
<dbReference type="Gene3D" id="2.40.50.100">
    <property type="match status" value="1"/>
</dbReference>
<dbReference type="NCBIfam" id="TIGR01730">
    <property type="entry name" value="RND_mfp"/>
    <property type="match status" value="1"/>
</dbReference>
<dbReference type="PANTHER" id="PTHR30469">
    <property type="entry name" value="MULTIDRUG RESISTANCE PROTEIN MDTA"/>
    <property type="match status" value="1"/>
</dbReference>
<protein>
    <submittedName>
        <fullName evidence="3">Multidrug resistance protein MdtA</fullName>
    </submittedName>
</protein>
<dbReference type="Pfam" id="PF25954">
    <property type="entry name" value="Beta-barrel_RND_2"/>
    <property type="match status" value="1"/>
</dbReference>
<dbReference type="InterPro" id="IPR058792">
    <property type="entry name" value="Beta-barrel_RND_2"/>
</dbReference>
<dbReference type="PANTHER" id="PTHR30469:SF15">
    <property type="entry name" value="HLYD FAMILY OF SECRETION PROTEINS"/>
    <property type="match status" value="1"/>
</dbReference>
<comment type="caution">
    <text evidence="3">The sequence shown here is derived from an EMBL/GenBank/DDBJ whole genome shotgun (WGS) entry which is preliminary data.</text>
</comment>
<dbReference type="SUPFAM" id="SSF111369">
    <property type="entry name" value="HlyD-like secretion proteins"/>
    <property type="match status" value="1"/>
</dbReference>
<dbReference type="InterPro" id="IPR058627">
    <property type="entry name" value="MdtA-like_C"/>
</dbReference>
<dbReference type="Pfam" id="PF25967">
    <property type="entry name" value="RND-MFP_C"/>
    <property type="match status" value="1"/>
</dbReference>
<evidence type="ECO:0000259" key="2">
    <source>
        <dbReference type="Pfam" id="PF25967"/>
    </source>
</evidence>
<organism evidence="3">
    <name type="scientific">mine drainage metagenome</name>
    <dbReference type="NCBI Taxonomy" id="410659"/>
    <lineage>
        <taxon>unclassified sequences</taxon>
        <taxon>metagenomes</taxon>
        <taxon>ecological metagenomes</taxon>
    </lineage>
</organism>
<dbReference type="GO" id="GO:0015562">
    <property type="term" value="F:efflux transmembrane transporter activity"/>
    <property type="evidence" value="ECO:0007669"/>
    <property type="project" value="TreeGrafter"/>
</dbReference>
<accession>A0A1J5SXN5</accession>
<feature type="domain" description="Multidrug resistance protein MdtA-like C-terminal permuted SH3" evidence="2">
    <location>
        <begin position="277"/>
        <end position="333"/>
    </location>
</feature>
<dbReference type="Gene3D" id="1.10.287.470">
    <property type="entry name" value="Helix hairpin bin"/>
    <property type="match status" value="1"/>
</dbReference>
<dbReference type="AlphaFoldDB" id="A0A1J5SXN5"/>
<name>A0A1J5SXN5_9ZZZZ</name>
<dbReference type="EMBL" id="MLJW01000030">
    <property type="protein sequence ID" value="OIR08781.1"/>
    <property type="molecule type" value="Genomic_DNA"/>
</dbReference>